<comment type="cofactor">
    <cofactor evidence="1 13">
        <name>Mn(2+)</name>
        <dbReference type="ChEBI" id="CHEBI:29035"/>
    </cofactor>
</comment>
<keyword evidence="12 13" id="KW-0464">Manganese</keyword>
<feature type="domain" description="Ricin B lectin" evidence="15">
    <location>
        <begin position="373"/>
        <end position="444"/>
    </location>
</feature>
<protein>
    <recommendedName>
        <fullName evidence="13">Polypeptide N-acetylgalactosaminyltransferase</fullName>
        <ecNumber evidence="13">2.4.1.-</ecNumber>
    </recommendedName>
    <alternativeName>
        <fullName evidence="13">Protein-UDP acetylgalactosaminyltransferase</fullName>
    </alternativeName>
</protein>
<dbReference type="GO" id="GO:0000139">
    <property type="term" value="C:Golgi membrane"/>
    <property type="evidence" value="ECO:0007669"/>
    <property type="project" value="UniProtKB-SubCell"/>
</dbReference>
<keyword evidence="11" id="KW-0325">Glycoprotein</keyword>
<keyword evidence="17" id="KW-1185">Reference proteome</keyword>
<evidence type="ECO:0000313" key="17">
    <source>
        <dbReference type="Proteomes" id="UP001233999"/>
    </source>
</evidence>
<evidence type="ECO:0000256" key="5">
    <source>
        <dbReference type="ARBA" id="ARBA00022734"/>
    </source>
</evidence>
<accession>A0AAD8EL82</accession>
<keyword evidence="5 13" id="KW-0430">Lectin</keyword>
<sequence length="499" mass="56852">VVSVPVVLNEAQYVESVQEQQDVFAQHAFNVHVSNLLRSDRSLPDTRHARCKDEEHQVAVHRTTSVVIAFYNEARSALLRTVVSVLNRTPADLIEEVILVDDFSDNEEDGTLLTSLPKVRLIRNQAREGLIRSRNLGAAEARGDYLMFLDSHCEVNVGWLEPLLDTVNKDETCIASPVIDVIDMDTFQYRASSSQLKGGFDWSLHFKWIPLSREQKSARRSPTQPFLSPAIAGGLFLISREWFYRLGMFDRGLHIWGAESLEISLKSWLCGGKVEVVPCSRIGHVFRKRHPYSFPSGNANTYLRNTKRIAEVWLGEHKRFFYEAQPTARSINCDSLQKQFQIKNELDCKPFQWYLENVFPELKLPNEENSAFGQLKQGSLCLQADGEGSEVRLVDCNESDPSQNSWAFSTHSSTIQHGKLCLTHYEHSKHPVLDTCKHSHTQKWSRHGRAVMLISSQLCLESGISWQVRMSDCRRGAVSQHWDFTVELQAQDDQPVNIT</sequence>
<reference evidence="16" key="1">
    <citation type="journal article" date="2023" name="IScience">
        <title>Live-bearing cockroach genome reveals convergent evolutionary mechanisms linked to viviparity in insects and beyond.</title>
        <authorList>
            <person name="Fouks B."/>
            <person name="Harrison M.C."/>
            <person name="Mikhailova A.A."/>
            <person name="Marchal E."/>
            <person name="English S."/>
            <person name="Carruthers M."/>
            <person name="Jennings E.C."/>
            <person name="Chiamaka E.L."/>
            <person name="Frigard R.A."/>
            <person name="Pippel M."/>
            <person name="Attardo G.M."/>
            <person name="Benoit J.B."/>
            <person name="Bornberg-Bauer E."/>
            <person name="Tobe S.S."/>
        </authorList>
    </citation>
    <scope>NUCLEOTIDE SEQUENCE</scope>
    <source>
        <strain evidence="16">Stay&amp;Tobe</strain>
    </source>
</reference>
<organism evidence="16 17">
    <name type="scientific">Diploptera punctata</name>
    <name type="common">Pacific beetle cockroach</name>
    <dbReference type="NCBI Taxonomy" id="6984"/>
    <lineage>
        <taxon>Eukaryota</taxon>
        <taxon>Metazoa</taxon>
        <taxon>Ecdysozoa</taxon>
        <taxon>Arthropoda</taxon>
        <taxon>Hexapoda</taxon>
        <taxon>Insecta</taxon>
        <taxon>Pterygota</taxon>
        <taxon>Neoptera</taxon>
        <taxon>Polyneoptera</taxon>
        <taxon>Dictyoptera</taxon>
        <taxon>Blattodea</taxon>
        <taxon>Blaberoidea</taxon>
        <taxon>Blaberidae</taxon>
        <taxon>Diplopterinae</taxon>
        <taxon>Diploptera</taxon>
    </lineage>
</organism>
<reference evidence="16" key="2">
    <citation type="submission" date="2023-05" db="EMBL/GenBank/DDBJ databases">
        <authorList>
            <person name="Fouks B."/>
        </authorList>
    </citation>
    <scope>NUCLEOTIDE SEQUENCE</scope>
    <source>
        <strain evidence="16">Stay&amp;Tobe</strain>
        <tissue evidence="16">Testes</tissue>
    </source>
</reference>
<evidence type="ECO:0000256" key="4">
    <source>
        <dbReference type="ARBA" id="ARBA00022692"/>
    </source>
</evidence>
<comment type="similarity">
    <text evidence="3 13">Belongs to the glycosyltransferase 2 family. GalNAc-T subfamily.</text>
</comment>
<keyword evidence="6" id="KW-0735">Signal-anchor</keyword>
<dbReference type="PANTHER" id="PTHR11675:SF128">
    <property type="entry name" value="POLYPEPTIDE N-ACETYLGALACTOSAMINYLTRANSFERASE 13-RELATED"/>
    <property type="match status" value="1"/>
</dbReference>
<dbReference type="PANTHER" id="PTHR11675">
    <property type="entry name" value="N-ACETYLGALACTOSAMINYLTRANSFERASE"/>
    <property type="match status" value="1"/>
</dbReference>
<evidence type="ECO:0000256" key="13">
    <source>
        <dbReference type="RuleBase" id="RU361242"/>
    </source>
</evidence>
<evidence type="ECO:0000256" key="1">
    <source>
        <dbReference type="ARBA" id="ARBA00001936"/>
    </source>
</evidence>
<keyword evidence="9" id="KW-0472">Membrane</keyword>
<evidence type="ECO:0000256" key="9">
    <source>
        <dbReference type="ARBA" id="ARBA00023136"/>
    </source>
</evidence>
<feature type="domain" description="Glycosyltransferase 2-like" evidence="14">
    <location>
        <begin position="65"/>
        <end position="243"/>
    </location>
</feature>
<feature type="non-terminal residue" evidence="16">
    <location>
        <position position="1"/>
    </location>
</feature>
<comment type="subcellular location">
    <subcellularLocation>
        <location evidence="2 13">Golgi apparatus membrane</location>
        <topology evidence="2 13">Single-pass type II membrane protein</topology>
    </subcellularLocation>
</comment>
<evidence type="ECO:0000259" key="15">
    <source>
        <dbReference type="Pfam" id="PF00652"/>
    </source>
</evidence>
<dbReference type="AlphaFoldDB" id="A0AAD8EL82"/>
<keyword evidence="13" id="KW-0328">Glycosyltransferase</keyword>
<dbReference type="SUPFAM" id="SSF53448">
    <property type="entry name" value="Nucleotide-diphospho-sugar transferases"/>
    <property type="match status" value="1"/>
</dbReference>
<evidence type="ECO:0000256" key="12">
    <source>
        <dbReference type="ARBA" id="ARBA00023211"/>
    </source>
</evidence>
<keyword evidence="13" id="KW-0808">Transferase</keyword>
<dbReference type="GO" id="GO:0006493">
    <property type="term" value="P:protein O-linked glycosylation"/>
    <property type="evidence" value="ECO:0007669"/>
    <property type="project" value="TreeGrafter"/>
</dbReference>
<evidence type="ECO:0000256" key="10">
    <source>
        <dbReference type="ARBA" id="ARBA00023157"/>
    </source>
</evidence>
<dbReference type="SUPFAM" id="SSF50370">
    <property type="entry name" value="Ricin B-like lectins"/>
    <property type="match status" value="1"/>
</dbReference>
<evidence type="ECO:0000259" key="14">
    <source>
        <dbReference type="Pfam" id="PF00535"/>
    </source>
</evidence>
<dbReference type="Pfam" id="PF00652">
    <property type="entry name" value="Ricin_B_lectin"/>
    <property type="match status" value="1"/>
</dbReference>
<dbReference type="InterPro" id="IPR045885">
    <property type="entry name" value="GalNAc-T"/>
</dbReference>
<gene>
    <name evidence="16" type="ORF">L9F63_014610</name>
</gene>
<proteinExistence type="inferred from homology"/>
<dbReference type="CDD" id="cd02510">
    <property type="entry name" value="pp-GalNAc-T"/>
    <property type="match status" value="1"/>
</dbReference>
<dbReference type="GO" id="GO:0030246">
    <property type="term" value="F:carbohydrate binding"/>
    <property type="evidence" value="ECO:0007669"/>
    <property type="project" value="UniProtKB-KW"/>
</dbReference>
<dbReference type="InterPro" id="IPR029044">
    <property type="entry name" value="Nucleotide-diphossugar_trans"/>
</dbReference>
<dbReference type="GO" id="GO:0004653">
    <property type="term" value="F:polypeptide N-acetylgalactosaminyltransferase activity"/>
    <property type="evidence" value="ECO:0007669"/>
    <property type="project" value="TreeGrafter"/>
</dbReference>
<dbReference type="FunFam" id="3.90.550.10:FF:000053">
    <property type="entry name" value="Polypeptide N-acetylgalactosaminyltransferase"/>
    <property type="match status" value="1"/>
</dbReference>
<keyword evidence="8 13" id="KW-0333">Golgi apparatus</keyword>
<dbReference type="InterPro" id="IPR035992">
    <property type="entry name" value="Ricin_B-like_lectins"/>
</dbReference>
<evidence type="ECO:0000313" key="16">
    <source>
        <dbReference type="EMBL" id="KAJ9593969.1"/>
    </source>
</evidence>
<dbReference type="Proteomes" id="UP001233999">
    <property type="component" value="Unassembled WGS sequence"/>
</dbReference>
<dbReference type="PROSITE" id="PS50231">
    <property type="entry name" value="RICIN_B_LECTIN"/>
    <property type="match status" value="1"/>
</dbReference>
<keyword evidence="10 13" id="KW-1015">Disulfide bond</keyword>
<comment type="caution">
    <text evidence="16">The sequence shown here is derived from an EMBL/GenBank/DDBJ whole genome shotgun (WGS) entry which is preliminary data.</text>
</comment>
<dbReference type="InterPro" id="IPR001173">
    <property type="entry name" value="Glyco_trans_2-like"/>
</dbReference>
<evidence type="ECO:0000256" key="3">
    <source>
        <dbReference type="ARBA" id="ARBA00005680"/>
    </source>
</evidence>
<evidence type="ECO:0000256" key="8">
    <source>
        <dbReference type="ARBA" id="ARBA00023034"/>
    </source>
</evidence>
<keyword evidence="4" id="KW-0812">Transmembrane</keyword>
<dbReference type="Pfam" id="PF00535">
    <property type="entry name" value="Glycos_transf_2"/>
    <property type="match status" value="1"/>
</dbReference>
<dbReference type="Gene3D" id="2.80.10.50">
    <property type="match status" value="1"/>
</dbReference>
<evidence type="ECO:0000256" key="2">
    <source>
        <dbReference type="ARBA" id="ARBA00004323"/>
    </source>
</evidence>
<evidence type="ECO:0000256" key="11">
    <source>
        <dbReference type="ARBA" id="ARBA00023180"/>
    </source>
</evidence>
<dbReference type="EC" id="2.4.1.-" evidence="13"/>
<dbReference type="Gene3D" id="3.90.550.10">
    <property type="entry name" value="Spore Coat Polysaccharide Biosynthesis Protein SpsA, Chain A"/>
    <property type="match status" value="1"/>
</dbReference>
<comment type="pathway">
    <text evidence="13">Protein modification; protein glycosylation.</text>
</comment>
<evidence type="ECO:0000256" key="6">
    <source>
        <dbReference type="ARBA" id="ARBA00022968"/>
    </source>
</evidence>
<keyword evidence="7" id="KW-1133">Transmembrane helix</keyword>
<dbReference type="EMBL" id="JASPKZ010003083">
    <property type="protein sequence ID" value="KAJ9593969.1"/>
    <property type="molecule type" value="Genomic_DNA"/>
</dbReference>
<name>A0AAD8EL82_DIPPU</name>
<evidence type="ECO:0000256" key="7">
    <source>
        <dbReference type="ARBA" id="ARBA00022989"/>
    </source>
</evidence>
<dbReference type="InterPro" id="IPR000772">
    <property type="entry name" value="Ricin_B_lectin"/>
</dbReference>